<dbReference type="PANTHER" id="PTHR21098:SF12">
    <property type="entry name" value="RIBOFLAVIN SYNTHASE"/>
    <property type="match status" value="1"/>
</dbReference>
<name>A0A1I1LMT7_9CLOT</name>
<dbReference type="InterPro" id="IPR026017">
    <property type="entry name" value="Lumazine-bd_dom"/>
</dbReference>
<dbReference type="Gene3D" id="2.40.30.20">
    <property type="match status" value="2"/>
</dbReference>
<feature type="domain" description="Lumazine-binding" evidence="12">
    <location>
        <begin position="97"/>
        <end position="193"/>
    </location>
</feature>
<dbReference type="PROSITE" id="PS51177">
    <property type="entry name" value="LUMAZINE_BIND"/>
    <property type="match status" value="2"/>
</dbReference>
<proteinExistence type="predicted"/>
<evidence type="ECO:0000313" key="14">
    <source>
        <dbReference type="Proteomes" id="UP000199263"/>
    </source>
</evidence>
<dbReference type="STRING" id="119641.SAMN05421842_108134"/>
<evidence type="ECO:0000256" key="11">
    <source>
        <dbReference type="PROSITE-ProRule" id="PRU00524"/>
    </source>
</evidence>
<protein>
    <recommendedName>
        <fullName evidence="6 10">Riboflavin synthase</fullName>
        <ecNumber evidence="5 10">2.5.1.9</ecNumber>
    </recommendedName>
</protein>
<evidence type="ECO:0000256" key="6">
    <source>
        <dbReference type="ARBA" id="ARBA00013950"/>
    </source>
</evidence>
<dbReference type="InterPro" id="IPR001783">
    <property type="entry name" value="Lumazine-bd"/>
</dbReference>
<evidence type="ECO:0000256" key="9">
    <source>
        <dbReference type="ARBA" id="ARBA00022737"/>
    </source>
</evidence>
<evidence type="ECO:0000256" key="2">
    <source>
        <dbReference type="ARBA" id="ARBA00002803"/>
    </source>
</evidence>
<dbReference type="FunFam" id="2.40.30.20:FF:000004">
    <property type="entry name" value="Riboflavin synthase, alpha subunit"/>
    <property type="match status" value="1"/>
</dbReference>
<dbReference type="PANTHER" id="PTHR21098">
    <property type="entry name" value="RIBOFLAVIN SYNTHASE ALPHA CHAIN"/>
    <property type="match status" value="1"/>
</dbReference>
<sequence>MFTGIVEEVGFLEKLTLGGGFGLIEVNADKVLEGTKIGDSIASNGVCLTVLEIKSSSFKANIMGETLNKSTLGNLKLGDKINLERAMKLEDRFGGHIVSGHIDGIGKIISINKEVDGTWFTISSSKDVLKYIIYKGSISIDGISLTVAYVDEEVFKVSVIPHTLENTSLIDKKVNSFVNLECDLVGKYIEKLINKKDDTRNTQKASNITMDFLSKNGF</sequence>
<dbReference type="RefSeq" id="WP_090090429.1">
    <property type="nucleotide sequence ID" value="NZ_FOMG01000008.1"/>
</dbReference>
<dbReference type="Pfam" id="PF00677">
    <property type="entry name" value="Lum_binding"/>
    <property type="match status" value="2"/>
</dbReference>
<evidence type="ECO:0000256" key="4">
    <source>
        <dbReference type="ARBA" id="ARBA00011233"/>
    </source>
</evidence>
<comment type="subunit">
    <text evidence="4">Homotrimer.</text>
</comment>
<keyword evidence="9" id="KW-0677">Repeat</keyword>
<evidence type="ECO:0000313" key="13">
    <source>
        <dbReference type="EMBL" id="SFC74424.1"/>
    </source>
</evidence>
<feature type="repeat" description="Lumazine-binding" evidence="11">
    <location>
        <begin position="97"/>
        <end position="193"/>
    </location>
</feature>
<accession>A0A1I1LMT7</accession>
<evidence type="ECO:0000256" key="8">
    <source>
        <dbReference type="ARBA" id="ARBA00022679"/>
    </source>
</evidence>
<dbReference type="InterPro" id="IPR023366">
    <property type="entry name" value="ATP_synth_asu-like_sf"/>
</dbReference>
<dbReference type="GO" id="GO:0009231">
    <property type="term" value="P:riboflavin biosynthetic process"/>
    <property type="evidence" value="ECO:0007669"/>
    <property type="project" value="UniProtKB-KW"/>
</dbReference>
<dbReference type="NCBIfam" id="NF006767">
    <property type="entry name" value="PRK09289.1"/>
    <property type="match status" value="1"/>
</dbReference>
<evidence type="ECO:0000256" key="5">
    <source>
        <dbReference type="ARBA" id="ARBA00012827"/>
    </source>
</evidence>
<dbReference type="CDD" id="cd00402">
    <property type="entry name" value="Riboflavin_synthase_like"/>
    <property type="match status" value="1"/>
</dbReference>
<dbReference type="PIRSF" id="PIRSF000498">
    <property type="entry name" value="Riboflavin_syn_A"/>
    <property type="match status" value="1"/>
</dbReference>
<organism evidence="13 14">
    <name type="scientific">Clostridium uliginosum</name>
    <dbReference type="NCBI Taxonomy" id="119641"/>
    <lineage>
        <taxon>Bacteria</taxon>
        <taxon>Bacillati</taxon>
        <taxon>Bacillota</taxon>
        <taxon>Clostridia</taxon>
        <taxon>Eubacteriales</taxon>
        <taxon>Clostridiaceae</taxon>
        <taxon>Clostridium</taxon>
    </lineage>
</organism>
<gene>
    <name evidence="13" type="ORF">SAMN05421842_108134</name>
</gene>
<dbReference type="EC" id="2.5.1.9" evidence="5 10"/>
<dbReference type="FunFam" id="2.40.30.20:FF:000003">
    <property type="entry name" value="Riboflavin synthase, alpha subunit"/>
    <property type="match status" value="1"/>
</dbReference>
<feature type="repeat" description="Lumazine-binding" evidence="11">
    <location>
        <begin position="1"/>
        <end position="96"/>
    </location>
</feature>
<keyword evidence="7" id="KW-0686">Riboflavin biosynthesis</keyword>
<dbReference type="SUPFAM" id="SSF63380">
    <property type="entry name" value="Riboflavin synthase domain-like"/>
    <property type="match status" value="2"/>
</dbReference>
<keyword evidence="14" id="KW-1185">Reference proteome</keyword>
<dbReference type="AlphaFoldDB" id="A0A1I1LMT7"/>
<dbReference type="NCBIfam" id="TIGR00187">
    <property type="entry name" value="ribE"/>
    <property type="match status" value="1"/>
</dbReference>
<dbReference type="InterPro" id="IPR017938">
    <property type="entry name" value="Riboflavin_synthase-like_b-brl"/>
</dbReference>
<feature type="domain" description="Lumazine-binding" evidence="12">
    <location>
        <begin position="1"/>
        <end position="96"/>
    </location>
</feature>
<evidence type="ECO:0000256" key="10">
    <source>
        <dbReference type="NCBIfam" id="TIGR00187"/>
    </source>
</evidence>
<comment type="pathway">
    <text evidence="3">Cofactor biosynthesis; riboflavin biosynthesis; riboflavin from 2-hydroxy-3-oxobutyl phosphate and 5-amino-6-(D-ribitylamino)uracil: step 2/2.</text>
</comment>
<evidence type="ECO:0000256" key="1">
    <source>
        <dbReference type="ARBA" id="ARBA00000968"/>
    </source>
</evidence>
<dbReference type="Proteomes" id="UP000199263">
    <property type="component" value="Unassembled WGS sequence"/>
</dbReference>
<keyword evidence="8" id="KW-0808">Transferase</keyword>
<comment type="function">
    <text evidence="2">Catalyzes the dismutation of two molecules of 6,7-dimethyl-8-ribityllumazine, resulting in the formation of riboflavin and 5-amino-6-(D-ribitylamino)uracil.</text>
</comment>
<dbReference type="EMBL" id="FOMG01000008">
    <property type="protein sequence ID" value="SFC74424.1"/>
    <property type="molecule type" value="Genomic_DNA"/>
</dbReference>
<dbReference type="GO" id="GO:0004746">
    <property type="term" value="F:riboflavin synthase activity"/>
    <property type="evidence" value="ECO:0007669"/>
    <property type="project" value="UniProtKB-UniRule"/>
</dbReference>
<evidence type="ECO:0000256" key="3">
    <source>
        <dbReference type="ARBA" id="ARBA00004887"/>
    </source>
</evidence>
<evidence type="ECO:0000256" key="7">
    <source>
        <dbReference type="ARBA" id="ARBA00022619"/>
    </source>
</evidence>
<dbReference type="NCBIfam" id="NF009566">
    <property type="entry name" value="PRK13020.1"/>
    <property type="match status" value="1"/>
</dbReference>
<comment type="catalytic activity">
    <reaction evidence="1">
        <text>2 6,7-dimethyl-8-(1-D-ribityl)lumazine + H(+) = 5-amino-6-(D-ribitylamino)uracil + riboflavin</text>
        <dbReference type="Rhea" id="RHEA:20772"/>
        <dbReference type="ChEBI" id="CHEBI:15378"/>
        <dbReference type="ChEBI" id="CHEBI:15934"/>
        <dbReference type="ChEBI" id="CHEBI:57986"/>
        <dbReference type="ChEBI" id="CHEBI:58201"/>
        <dbReference type="EC" id="2.5.1.9"/>
    </reaction>
</comment>
<evidence type="ECO:0000259" key="12">
    <source>
        <dbReference type="PROSITE" id="PS51177"/>
    </source>
</evidence>
<dbReference type="OrthoDB" id="9788537at2"/>
<reference evidence="13 14" key="1">
    <citation type="submission" date="2016-10" db="EMBL/GenBank/DDBJ databases">
        <authorList>
            <person name="de Groot N.N."/>
        </authorList>
    </citation>
    <scope>NUCLEOTIDE SEQUENCE [LARGE SCALE GENOMIC DNA]</scope>
    <source>
        <strain evidence="13 14">DSM 12992</strain>
    </source>
</reference>